<evidence type="ECO:0000313" key="2">
    <source>
        <dbReference type="EMBL" id="KAF4649072.1"/>
    </source>
</evidence>
<protein>
    <submittedName>
        <fullName evidence="2">Uncharacterized protein</fullName>
    </submittedName>
</protein>
<dbReference type="Proteomes" id="UP000591131">
    <property type="component" value="Unassembled WGS sequence"/>
</dbReference>
<dbReference type="AlphaFoldDB" id="A0A7J6KQG0"/>
<dbReference type="EMBL" id="JAAPAO010001675">
    <property type="protein sequence ID" value="KAF4649072.1"/>
    <property type="molecule type" value="Genomic_DNA"/>
</dbReference>
<feature type="non-terminal residue" evidence="2">
    <location>
        <position position="304"/>
    </location>
</feature>
<gene>
    <name evidence="2" type="ORF">FOL47_002443</name>
</gene>
<reference evidence="2 3" key="1">
    <citation type="submission" date="2020-04" db="EMBL/GenBank/DDBJ databases">
        <title>Perkinsus chesapeaki whole genome sequence.</title>
        <authorList>
            <person name="Bogema D.R."/>
        </authorList>
    </citation>
    <scope>NUCLEOTIDE SEQUENCE [LARGE SCALE GENOMIC DNA]</scope>
    <source>
        <strain evidence="2">ATCC PRA-425</strain>
    </source>
</reference>
<feature type="compositionally biased region" description="Basic and acidic residues" evidence="1">
    <location>
        <begin position="206"/>
        <end position="218"/>
    </location>
</feature>
<keyword evidence="3" id="KW-1185">Reference proteome</keyword>
<evidence type="ECO:0000256" key="1">
    <source>
        <dbReference type="SAM" id="MobiDB-lite"/>
    </source>
</evidence>
<accession>A0A7J6KQG0</accession>
<sequence>YEAKLEQITSVADELHAQLLTERSRHEKEINDLRAAHSAAIIEIRRTSVSQSEFDRVVARLTEQTKILKDKASSRYVLCSTPGCTSTGGDSLGIAPFDCQNNLQRVRDDCNVRFSLERMDLQERVSGLEHENGVLQLKIDELKIRSARGIPNDGGRKRSALVAMELEEVCKDLASRQKALNDLDSSLSARERKLLSREAPIAKKKSESFLANKDENRSVNEASSSSIQEGSLNSTTEKALFETLELQKIVEGILSMTLRSVYHHNCRVISLTSGGSYRNDDPRKPTHLGELCLVTTDAACIVHP</sequence>
<evidence type="ECO:0000313" key="3">
    <source>
        <dbReference type="Proteomes" id="UP000591131"/>
    </source>
</evidence>
<feature type="compositionally biased region" description="Polar residues" evidence="1">
    <location>
        <begin position="219"/>
        <end position="230"/>
    </location>
</feature>
<feature type="region of interest" description="Disordered" evidence="1">
    <location>
        <begin position="206"/>
        <end position="230"/>
    </location>
</feature>
<comment type="caution">
    <text evidence="2">The sequence shown here is derived from an EMBL/GenBank/DDBJ whole genome shotgun (WGS) entry which is preliminary data.</text>
</comment>
<name>A0A7J6KQG0_PERCH</name>
<proteinExistence type="predicted"/>
<organism evidence="2 3">
    <name type="scientific">Perkinsus chesapeaki</name>
    <name type="common">Clam parasite</name>
    <name type="synonym">Perkinsus andrewsi</name>
    <dbReference type="NCBI Taxonomy" id="330153"/>
    <lineage>
        <taxon>Eukaryota</taxon>
        <taxon>Sar</taxon>
        <taxon>Alveolata</taxon>
        <taxon>Perkinsozoa</taxon>
        <taxon>Perkinsea</taxon>
        <taxon>Perkinsida</taxon>
        <taxon>Perkinsidae</taxon>
        <taxon>Perkinsus</taxon>
    </lineage>
</organism>